<protein>
    <submittedName>
        <fullName evidence="2">Uncharacterized protein</fullName>
    </submittedName>
</protein>
<sequence>MNRTRARRERGGGHTKISLGQGSSTQDQNSYWVNKDIVSGILSERPTLSLFAENKKVFWRAQIQATLDQRARIYRLGGRGQMWEVDETREQAYAVNEE</sequence>
<comment type="caution">
    <text evidence="2">The sequence shown here is derived from an EMBL/GenBank/DDBJ whole genome shotgun (WGS) entry which is preliminary data.</text>
</comment>
<dbReference type="Proteomes" id="UP000606974">
    <property type="component" value="Unassembled WGS sequence"/>
</dbReference>
<evidence type="ECO:0000256" key="1">
    <source>
        <dbReference type="SAM" id="MobiDB-lite"/>
    </source>
</evidence>
<evidence type="ECO:0000313" key="3">
    <source>
        <dbReference type="Proteomes" id="UP000606974"/>
    </source>
</evidence>
<proteinExistence type="predicted"/>
<name>A0A8H7AVT9_9EURO</name>
<gene>
    <name evidence="2" type="ORF">GJ744_004406</name>
</gene>
<accession>A0A8H7AVT9</accession>
<organism evidence="2 3">
    <name type="scientific">Endocarpon pusillum</name>
    <dbReference type="NCBI Taxonomy" id="364733"/>
    <lineage>
        <taxon>Eukaryota</taxon>
        <taxon>Fungi</taxon>
        <taxon>Dikarya</taxon>
        <taxon>Ascomycota</taxon>
        <taxon>Pezizomycotina</taxon>
        <taxon>Eurotiomycetes</taxon>
        <taxon>Chaetothyriomycetidae</taxon>
        <taxon>Verrucariales</taxon>
        <taxon>Verrucariaceae</taxon>
        <taxon>Endocarpon</taxon>
    </lineage>
</organism>
<reference evidence="2" key="1">
    <citation type="submission" date="2020-02" db="EMBL/GenBank/DDBJ databases">
        <authorList>
            <person name="Palmer J.M."/>
        </authorList>
    </citation>
    <scope>NUCLEOTIDE SEQUENCE</scope>
    <source>
        <strain evidence="2">EPUS1.4</strain>
        <tissue evidence="2">Thallus</tissue>
    </source>
</reference>
<dbReference type="EMBL" id="JAACFV010000002">
    <property type="protein sequence ID" value="KAF7514081.1"/>
    <property type="molecule type" value="Genomic_DNA"/>
</dbReference>
<evidence type="ECO:0000313" key="2">
    <source>
        <dbReference type="EMBL" id="KAF7514081.1"/>
    </source>
</evidence>
<keyword evidence="3" id="KW-1185">Reference proteome</keyword>
<feature type="compositionally biased region" description="Polar residues" evidence="1">
    <location>
        <begin position="18"/>
        <end position="27"/>
    </location>
</feature>
<dbReference type="AlphaFoldDB" id="A0A8H7AVT9"/>
<feature type="region of interest" description="Disordered" evidence="1">
    <location>
        <begin position="1"/>
        <end position="27"/>
    </location>
</feature>